<proteinExistence type="predicted"/>
<dbReference type="EMBL" id="NGJZ01000001">
    <property type="protein sequence ID" value="RSU08457.1"/>
    <property type="molecule type" value="Genomic_DNA"/>
</dbReference>
<sequence>MTREEYLQHIHKFEGKLLDKESFAKFPESKEKEDIGKIVVMMKEQGFNPDVYRLDEIPIKGVYYVELAVSERGIDYFSIQDDGDALVPHYTTIKHDENGYNCFPCATIQESIDKMEC</sequence>
<dbReference type="OrthoDB" id="2186778at2"/>
<dbReference type="AlphaFoldDB" id="A0A430AKM6"/>
<dbReference type="RefSeq" id="WP_126823071.1">
    <property type="nucleotide sequence ID" value="NZ_JBHLWU010000001.1"/>
</dbReference>
<gene>
    <name evidence="1" type="ORF">CBF30_04245</name>
</gene>
<evidence type="ECO:0000313" key="1">
    <source>
        <dbReference type="EMBL" id="RSU08457.1"/>
    </source>
</evidence>
<reference evidence="1 2" key="1">
    <citation type="submission" date="2017-05" db="EMBL/GenBank/DDBJ databases">
        <title>Vagococcus spp. assemblies.</title>
        <authorList>
            <person name="Gulvik C.A."/>
        </authorList>
    </citation>
    <scope>NUCLEOTIDE SEQUENCE [LARGE SCALE GENOMIC DNA]</scope>
    <source>
        <strain evidence="1 2">DSM 24756</strain>
    </source>
</reference>
<organism evidence="1 2">
    <name type="scientific">Vagococcus entomophilus</name>
    <dbReference type="NCBI Taxonomy" id="1160095"/>
    <lineage>
        <taxon>Bacteria</taxon>
        <taxon>Bacillati</taxon>
        <taxon>Bacillota</taxon>
        <taxon>Bacilli</taxon>
        <taxon>Lactobacillales</taxon>
        <taxon>Enterococcaceae</taxon>
        <taxon>Vagococcus</taxon>
    </lineage>
</organism>
<protein>
    <submittedName>
        <fullName evidence="1">Uncharacterized protein</fullName>
    </submittedName>
</protein>
<comment type="caution">
    <text evidence="1">The sequence shown here is derived from an EMBL/GenBank/DDBJ whole genome shotgun (WGS) entry which is preliminary data.</text>
</comment>
<name>A0A430AKM6_9ENTE</name>
<evidence type="ECO:0000313" key="2">
    <source>
        <dbReference type="Proteomes" id="UP000288669"/>
    </source>
</evidence>
<accession>A0A430AKM6</accession>
<keyword evidence="2" id="KW-1185">Reference proteome</keyword>
<dbReference type="Proteomes" id="UP000288669">
    <property type="component" value="Unassembled WGS sequence"/>
</dbReference>